<organism evidence="1 2">
    <name type="scientific">Armillaria novae-zelandiae</name>
    <dbReference type="NCBI Taxonomy" id="153914"/>
    <lineage>
        <taxon>Eukaryota</taxon>
        <taxon>Fungi</taxon>
        <taxon>Dikarya</taxon>
        <taxon>Basidiomycota</taxon>
        <taxon>Agaricomycotina</taxon>
        <taxon>Agaricomycetes</taxon>
        <taxon>Agaricomycetidae</taxon>
        <taxon>Agaricales</taxon>
        <taxon>Marasmiineae</taxon>
        <taxon>Physalacriaceae</taxon>
        <taxon>Armillaria</taxon>
    </lineage>
</organism>
<evidence type="ECO:0000313" key="1">
    <source>
        <dbReference type="EMBL" id="KAK0474360.1"/>
    </source>
</evidence>
<proteinExistence type="predicted"/>
<reference evidence="1" key="1">
    <citation type="submission" date="2023-06" db="EMBL/GenBank/DDBJ databases">
        <authorList>
            <consortium name="Lawrence Berkeley National Laboratory"/>
            <person name="Ahrendt S."/>
            <person name="Sahu N."/>
            <person name="Indic B."/>
            <person name="Wong-Bajracharya J."/>
            <person name="Merenyi Z."/>
            <person name="Ke H.-M."/>
            <person name="Monk M."/>
            <person name="Kocsube S."/>
            <person name="Drula E."/>
            <person name="Lipzen A."/>
            <person name="Balint B."/>
            <person name="Henrissat B."/>
            <person name="Andreopoulos B."/>
            <person name="Martin F.M."/>
            <person name="Harder C.B."/>
            <person name="Rigling D."/>
            <person name="Ford K.L."/>
            <person name="Foster G.D."/>
            <person name="Pangilinan J."/>
            <person name="Papanicolaou A."/>
            <person name="Barry K."/>
            <person name="LaButti K."/>
            <person name="Viragh M."/>
            <person name="Koriabine M."/>
            <person name="Yan M."/>
            <person name="Riley R."/>
            <person name="Champramary S."/>
            <person name="Plett K.L."/>
            <person name="Tsai I.J."/>
            <person name="Slot J."/>
            <person name="Sipos G."/>
            <person name="Plett J."/>
            <person name="Nagy L.G."/>
            <person name="Grigoriev I.V."/>
        </authorList>
    </citation>
    <scope>NUCLEOTIDE SEQUENCE</scope>
    <source>
        <strain evidence="1">ICMP 16352</strain>
    </source>
</reference>
<comment type="caution">
    <text evidence="1">The sequence shown here is derived from an EMBL/GenBank/DDBJ whole genome shotgun (WGS) entry which is preliminary data.</text>
</comment>
<name>A0AA39UD71_9AGAR</name>
<gene>
    <name evidence="1" type="ORF">IW261DRAFT_1568698</name>
</gene>
<evidence type="ECO:0000313" key="2">
    <source>
        <dbReference type="Proteomes" id="UP001175227"/>
    </source>
</evidence>
<dbReference type="Proteomes" id="UP001175227">
    <property type="component" value="Unassembled WGS sequence"/>
</dbReference>
<accession>A0AA39UD71</accession>
<sequence length="269" mass="30586">MDMDQVRELLTETTSAMNTMQHLKSSLVNTKQLLQMYKDEGAIDGCFQVDTTRSDEYNYLLWSNSDEEVVLQVQGVLLEGHVPPVVGSGSENSLRLNDLVQSVLIGSHDDDSQFNNTVKAIEAIHYFMSRFDKKPLTYYPTWIDNMDAICVAMHLLTPTQRAKSDVVDHGAVDDNDVLQNVFCHGSHCYTEDNIVAFLKWDKKVDGSMLVTDMKPTMLRARHIVDIGICFRMLKSNNCVWFLVRLDSVVVINRMGAQVLKDIDRHHNES</sequence>
<dbReference type="AlphaFoldDB" id="A0AA39UD71"/>
<keyword evidence="2" id="KW-1185">Reference proteome</keyword>
<protein>
    <submittedName>
        <fullName evidence="1">Uncharacterized protein</fullName>
    </submittedName>
</protein>
<dbReference type="EMBL" id="JAUEPR010000027">
    <property type="protein sequence ID" value="KAK0474360.1"/>
    <property type="molecule type" value="Genomic_DNA"/>
</dbReference>